<feature type="domain" description="YrdC-like" evidence="15">
    <location>
        <begin position="20"/>
        <end position="205"/>
    </location>
</feature>
<keyword evidence="17" id="KW-1185">Reference proteome</keyword>
<feature type="binding site" evidence="14">
    <location>
        <position position="123"/>
    </location>
    <ligand>
        <name>ATP</name>
        <dbReference type="ChEBI" id="CHEBI:30616"/>
    </ligand>
</feature>
<feature type="binding site" evidence="14">
    <location>
        <position position="74"/>
    </location>
    <ligand>
        <name>L-threonine</name>
        <dbReference type="ChEBI" id="CHEBI:57926"/>
    </ligand>
</feature>
<dbReference type="GO" id="GO:0006450">
    <property type="term" value="P:regulation of translational fidelity"/>
    <property type="evidence" value="ECO:0007669"/>
    <property type="project" value="TreeGrafter"/>
</dbReference>
<gene>
    <name evidence="16" type="ORF">SAMN05444972_101340</name>
</gene>
<dbReference type="AlphaFoldDB" id="A0A1I6P3U3"/>
<feature type="binding site" evidence="14">
    <location>
        <position position="157"/>
    </location>
    <ligand>
        <name>ATP</name>
        <dbReference type="ChEBI" id="CHEBI:30616"/>
    </ligand>
</feature>
<dbReference type="PIRSF" id="PIRSF004930">
    <property type="entry name" value="Tln_factor_SUA5"/>
    <property type="match status" value="1"/>
</dbReference>
<proteinExistence type="inferred from homology"/>
<evidence type="ECO:0000256" key="7">
    <source>
        <dbReference type="ARBA" id="ARBA00022694"/>
    </source>
</evidence>
<evidence type="ECO:0000256" key="6">
    <source>
        <dbReference type="ARBA" id="ARBA00022679"/>
    </source>
</evidence>
<dbReference type="InterPro" id="IPR010923">
    <property type="entry name" value="T(6)A37_SUA5"/>
</dbReference>
<dbReference type="GO" id="GO:0061710">
    <property type="term" value="F:L-threonylcarbamoyladenylate synthase"/>
    <property type="evidence" value="ECO:0007669"/>
    <property type="project" value="UniProtKB-EC"/>
</dbReference>
<keyword evidence="7 13" id="KW-0819">tRNA processing</keyword>
<evidence type="ECO:0000259" key="15">
    <source>
        <dbReference type="PROSITE" id="PS51163"/>
    </source>
</evidence>
<comment type="subcellular location">
    <subcellularLocation>
        <location evidence="1 13">Cytoplasm</location>
    </subcellularLocation>
</comment>
<evidence type="ECO:0000256" key="8">
    <source>
        <dbReference type="ARBA" id="ARBA00022695"/>
    </source>
</evidence>
<dbReference type="Gene3D" id="3.40.50.11030">
    <property type="entry name" value="Threonylcarbamoyl-AMP synthase, C-terminal domain"/>
    <property type="match status" value="1"/>
</dbReference>
<keyword evidence="6 13" id="KW-0808">Transferase</keyword>
<keyword evidence="9 13" id="KW-0547">Nucleotide-binding</keyword>
<dbReference type="RefSeq" id="WP_091833452.1">
    <property type="nucleotide sequence ID" value="NZ_FPAA01000001.1"/>
</dbReference>
<dbReference type="InterPro" id="IPR005145">
    <property type="entry name" value="Sua5_C"/>
</dbReference>
<dbReference type="PANTHER" id="PTHR17490:SF16">
    <property type="entry name" value="THREONYLCARBAMOYL-AMP SYNTHASE"/>
    <property type="match status" value="1"/>
</dbReference>
<feature type="binding site" evidence="14">
    <location>
        <position position="42"/>
    </location>
    <ligand>
        <name>L-threonine</name>
        <dbReference type="ChEBI" id="CHEBI:57926"/>
    </ligand>
</feature>
<feature type="binding site" evidence="14">
    <location>
        <position position="69"/>
    </location>
    <ligand>
        <name>ATP</name>
        <dbReference type="ChEBI" id="CHEBI:30616"/>
    </ligand>
</feature>
<keyword evidence="10 13" id="KW-0067">ATP-binding</keyword>
<evidence type="ECO:0000256" key="5">
    <source>
        <dbReference type="ARBA" id="ARBA00022490"/>
    </source>
</evidence>
<feature type="binding site" evidence="14">
    <location>
        <position position="149"/>
    </location>
    <ligand>
        <name>ATP</name>
        <dbReference type="ChEBI" id="CHEBI:30616"/>
    </ligand>
</feature>
<organism evidence="16 17">
    <name type="scientific">Marininema halotolerans</name>
    <dbReference type="NCBI Taxonomy" id="1155944"/>
    <lineage>
        <taxon>Bacteria</taxon>
        <taxon>Bacillati</taxon>
        <taxon>Bacillota</taxon>
        <taxon>Bacilli</taxon>
        <taxon>Bacillales</taxon>
        <taxon>Thermoactinomycetaceae</taxon>
        <taxon>Marininema</taxon>
    </lineage>
</organism>
<feature type="binding site" evidence="14">
    <location>
        <position position="240"/>
    </location>
    <ligand>
        <name>ATP</name>
        <dbReference type="ChEBI" id="CHEBI:30616"/>
    </ligand>
</feature>
<dbReference type="PROSITE" id="PS51163">
    <property type="entry name" value="YRDC"/>
    <property type="match status" value="1"/>
</dbReference>
<feature type="binding site" evidence="14">
    <location>
        <position position="147"/>
    </location>
    <ligand>
        <name>L-threonine</name>
        <dbReference type="ChEBI" id="CHEBI:57926"/>
    </ligand>
</feature>
<dbReference type="InterPro" id="IPR017945">
    <property type="entry name" value="DHBP_synth_RibB-like_a/b_dom"/>
</dbReference>
<evidence type="ECO:0000256" key="10">
    <source>
        <dbReference type="ARBA" id="ARBA00022840"/>
    </source>
</evidence>
<evidence type="ECO:0000313" key="17">
    <source>
        <dbReference type="Proteomes" id="UP000198660"/>
    </source>
</evidence>
<dbReference type="NCBIfam" id="TIGR00057">
    <property type="entry name" value="L-threonylcarbamoyladenylate synthase"/>
    <property type="match status" value="1"/>
</dbReference>
<dbReference type="InterPro" id="IPR050156">
    <property type="entry name" value="TC-AMP_synthase_SUA5"/>
</dbReference>
<dbReference type="GO" id="GO:0008033">
    <property type="term" value="P:tRNA processing"/>
    <property type="evidence" value="ECO:0007669"/>
    <property type="project" value="UniProtKB-KW"/>
</dbReference>
<evidence type="ECO:0000256" key="12">
    <source>
        <dbReference type="ARBA" id="ARBA00048366"/>
    </source>
</evidence>
<feature type="binding site" evidence="14">
    <location>
        <position position="127"/>
    </location>
    <ligand>
        <name>L-threonine</name>
        <dbReference type="ChEBI" id="CHEBI:57926"/>
    </ligand>
</feature>
<dbReference type="EC" id="2.7.7.87" evidence="3 13"/>
<comment type="similarity">
    <text evidence="2 13">Belongs to the SUA5 family.</text>
</comment>
<evidence type="ECO:0000256" key="9">
    <source>
        <dbReference type="ARBA" id="ARBA00022741"/>
    </source>
</evidence>
<evidence type="ECO:0000256" key="2">
    <source>
        <dbReference type="ARBA" id="ARBA00007663"/>
    </source>
</evidence>
<accession>A0A1I6P3U3</accession>
<evidence type="ECO:0000256" key="3">
    <source>
        <dbReference type="ARBA" id="ARBA00012584"/>
    </source>
</evidence>
<feature type="binding site" evidence="14">
    <location>
        <position position="65"/>
    </location>
    <ligand>
        <name>ATP</name>
        <dbReference type="ChEBI" id="CHEBI:30616"/>
    </ligand>
</feature>
<dbReference type="FunFam" id="3.90.870.10:FF:000008">
    <property type="entry name" value="Threonylcarbamoyl-AMP synthase"/>
    <property type="match status" value="1"/>
</dbReference>
<dbReference type="GO" id="GO:0003725">
    <property type="term" value="F:double-stranded RNA binding"/>
    <property type="evidence" value="ECO:0007669"/>
    <property type="project" value="UniProtKB-UniRule"/>
</dbReference>
<keyword evidence="8 13" id="KW-0548">Nucleotidyltransferase</keyword>
<comment type="catalytic activity">
    <reaction evidence="12 13">
        <text>L-threonine + hydrogencarbonate + ATP = L-threonylcarbamoyladenylate + diphosphate + H2O</text>
        <dbReference type="Rhea" id="RHEA:36407"/>
        <dbReference type="ChEBI" id="CHEBI:15377"/>
        <dbReference type="ChEBI" id="CHEBI:17544"/>
        <dbReference type="ChEBI" id="CHEBI:30616"/>
        <dbReference type="ChEBI" id="CHEBI:33019"/>
        <dbReference type="ChEBI" id="CHEBI:57926"/>
        <dbReference type="ChEBI" id="CHEBI:73682"/>
        <dbReference type="EC" id="2.7.7.87"/>
    </reaction>
</comment>
<dbReference type="OrthoDB" id="9814580at2"/>
<dbReference type="GO" id="GO:0005524">
    <property type="term" value="F:ATP binding"/>
    <property type="evidence" value="ECO:0007669"/>
    <property type="project" value="UniProtKB-UniRule"/>
</dbReference>
<dbReference type="EMBL" id="FPAA01000001">
    <property type="protein sequence ID" value="SFS34811.1"/>
    <property type="molecule type" value="Genomic_DNA"/>
</dbReference>
<dbReference type="Pfam" id="PF03481">
    <property type="entry name" value="Sua5_C"/>
    <property type="match status" value="1"/>
</dbReference>
<dbReference type="Proteomes" id="UP000198660">
    <property type="component" value="Unassembled WGS sequence"/>
</dbReference>
<evidence type="ECO:0000256" key="11">
    <source>
        <dbReference type="ARBA" id="ARBA00029774"/>
    </source>
</evidence>
<dbReference type="Pfam" id="PF01300">
    <property type="entry name" value="Sua5_yciO_yrdC"/>
    <property type="match status" value="1"/>
</dbReference>
<keyword evidence="5 13" id="KW-0963">Cytoplasm</keyword>
<dbReference type="SUPFAM" id="SSF55821">
    <property type="entry name" value="YrdC/RibB"/>
    <property type="match status" value="1"/>
</dbReference>
<protein>
    <recommendedName>
        <fullName evidence="4 13">Threonylcarbamoyl-AMP synthase</fullName>
        <shortName evidence="13">TC-AMP synthase</shortName>
        <ecNumber evidence="3 13">2.7.7.87</ecNumber>
    </recommendedName>
    <alternativeName>
        <fullName evidence="11 13">L-threonylcarbamoyladenylate synthase</fullName>
    </alternativeName>
</protein>
<dbReference type="GO" id="GO:0000049">
    <property type="term" value="F:tRNA binding"/>
    <property type="evidence" value="ECO:0007669"/>
    <property type="project" value="TreeGrafter"/>
</dbReference>
<reference evidence="17" key="1">
    <citation type="submission" date="2016-10" db="EMBL/GenBank/DDBJ databases">
        <authorList>
            <person name="Varghese N."/>
            <person name="Submissions S."/>
        </authorList>
    </citation>
    <scope>NUCLEOTIDE SEQUENCE [LARGE SCALE GENOMIC DNA]</scope>
    <source>
        <strain evidence="17">DSM 45789</strain>
    </source>
</reference>
<dbReference type="PANTHER" id="PTHR17490">
    <property type="entry name" value="SUA5"/>
    <property type="match status" value="1"/>
</dbReference>
<evidence type="ECO:0000256" key="13">
    <source>
        <dbReference type="PIRNR" id="PIRNR004930"/>
    </source>
</evidence>
<evidence type="ECO:0000256" key="14">
    <source>
        <dbReference type="PIRSR" id="PIRSR004930-1"/>
    </source>
</evidence>
<dbReference type="InterPro" id="IPR006070">
    <property type="entry name" value="Sua5-like_dom"/>
</dbReference>
<comment type="function">
    <text evidence="13">Required for the formation of a threonylcarbamoyl group on adenosine at position 37 (t(6)A37) in tRNAs that read codons beginning with adenine.</text>
</comment>
<dbReference type="GO" id="GO:0005737">
    <property type="term" value="C:cytoplasm"/>
    <property type="evidence" value="ECO:0007669"/>
    <property type="project" value="UniProtKB-SubCell"/>
</dbReference>
<feature type="binding site" evidence="14">
    <location>
        <position position="201"/>
    </location>
    <ligand>
        <name>ATP</name>
        <dbReference type="ChEBI" id="CHEBI:30616"/>
    </ligand>
</feature>
<evidence type="ECO:0000313" key="16">
    <source>
        <dbReference type="EMBL" id="SFS34811.1"/>
    </source>
</evidence>
<dbReference type="Gene3D" id="3.90.870.10">
    <property type="entry name" value="DHBP synthase"/>
    <property type="match status" value="1"/>
</dbReference>
<evidence type="ECO:0000256" key="1">
    <source>
        <dbReference type="ARBA" id="ARBA00004496"/>
    </source>
</evidence>
<evidence type="ECO:0000256" key="4">
    <source>
        <dbReference type="ARBA" id="ARBA00015492"/>
    </source>
</evidence>
<name>A0A1I6P3U3_9BACL</name>
<sequence length="351" mass="37649">MKTKLWRVNEQWDEAKLLDDPSIQEAAALIQQGRLVAFPTETVYGLGANARSGEAVTSIFTAKGRPSDNPLIVHIADTSALDDWAEMPSQGTTLLQRFWPGPLTLVIRHKGTLAQETTAGLTTVGVRIPSHPVARALLRCAAVPVAAPSANRSGRPSPTTAEHVWQDLAGRIDGIVDGGMTGVGVESTVVDVTGEVPVLLRPGGITLDQLRSVVGEVQVDPGLEREGEVPRSPGMKYRHYAPHGQMWLVAGSGDKQRTKVKQLANEAIQQGKRVAILTTVENKDAYPTGHVLSLGSRENPASVAQGLYAALRTCDDIGVDIIYAEAFPVEGLYHSVMNRLLKAAEGRIIID</sequence>
<dbReference type="InterPro" id="IPR038385">
    <property type="entry name" value="Sua5/YwlC_C"/>
</dbReference>
<feature type="binding site" evidence="14">
    <location>
        <position position="187"/>
    </location>
    <ligand>
        <name>L-threonine</name>
        <dbReference type="ChEBI" id="CHEBI:57926"/>
    </ligand>
</feature>